<evidence type="ECO:0000256" key="1">
    <source>
        <dbReference type="SAM" id="Coils"/>
    </source>
</evidence>
<keyword evidence="3" id="KW-1185">Reference proteome</keyword>
<proteinExistence type="predicted"/>
<gene>
    <name evidence="2" type="ORF">FEF34_37805</name>
</gene>
<sequence>MTSLLERLRARASKSRARVEDLRSRIAALEKEVAAEEAKLSRWSVAEEAVTELLAEDDTDDGEPAAGLPPVAVAAARRPQAVVSAPVTRGDGEVLAGASEDVVLALASAGRPLRSREICEAVGVGTEHRPVEGMRVRLKRLVKQGWLTEDQVGLFAIAPGVGDPAPAGGDA</sequence>
<accession>A0A5R9ECH9</accession>
<organism evidence="2 3">
    <name type="scientific">Streptomyces marianii</name>
    <dbReference type="NCBI Taxonomy" id="1817406"/>
    <lineage>
        <taxon>Bacteria</taxon>
        <taxon>Bacillati</taxon>
        <taxon>Actinomycetota</taxon>
        <taxon>Actinomycetes</taxon>
        <taxon>Kitasatosporales</taxon>
        <taxon>Streptomycetaceae</taxon>
        <taxon>Streptomyces</taxon>
    </lineage>
</organism>
<dbReference type="Proteomes" id="UP000305921">
    <property type="component" value="Unassembled WGS sequence"/>
</dbReference>
<reference evidence="2 3" key="1">
    <citation type="submission" date="2019-05" db="EMBL/GenBank/DDBJ databases">
        <title>Streptomyces marianii sp. nov., a novel marine actinomycete from southern coast of India.</title>
        <authorList>
            <person name="Iniyan A.M."/>
            <person name="Wink J."/>
            <person name="Ramprasad E."/>
            <person name="Ramana C.V."/>
            <person name="Bunk B."/>
            <person name="Sproer C."/>
            <person name="Joseph F.-J.R.S."/>
            <person name="Vincent S.G.P."/>
        </authorList>
    </citation>
    <scope>NUCLEOTIDE SEQUENCE [LARGE SCALE GENOMIC DNA]</scope>
    <source>
        <strain evidence="2 3">ICN19</strain>
    </source>
</reference>
<feature type="coiled-coil region" evidence="1">
    <location>
        <begin position="5"/>
        <end position="46"/>
    </location>
</feature>
<dbReference type="RefSeq" id="WP_138057175.1">
    <property type="nucleotide sequence ID" value="NZ_VAWE01000001.1"/>
</dbReference>
<evidence type="ECO:0000313" key="2">
    <source>
        <dbReference type="EMBL" id="TLQ47900.1"/>
    </source>
</evidence>
<comment type="caution">
    <text evidence="2">The sequence shown here is derived from an EMBL/GenBank/DDBJ whole genome shotgun (WGS) entry which is preliminary data.</text>
</comment>
<name>A0A5R9ECH9_9ACTN</name>
<keyword evidence="1" id="KW-0175">Coiled coil</keyword>
<protein>
    <submittedName>
        <fullName evidence="2">Uncharacterized protein</fullName>
    </submittedName>
</protein>
<evidence type="ECO:0000313" key="3">
    <source>
        <dbReference type="Proteomes" id="UP000305921"/>
    </source>
</evidence>
<dbReference type="AlphaFoldDB" id="A0A5R9ECH9"/>
<dbReference type="EMBL" id="VAWE01000001">
    <property type="protein sequence ID" value="TLQ47900.1"/>
    <property type="molecule type" value="Genomic_DNA"/>
</dbReference>
<dbReference type="OrthoDB" id="4548279at2"/>